<reference evidence="1" key="2">
    <citation type="journal article" date="2020" name="Nat. Commun.">
        <title>Large-scale genome sequencing of mycorrhizal fungi provides insights into the early evolution of symbiotic traits.</title>
        <authorList>
            <person name="Miyauchi S."/>
            <person name="Kiss E."/>
            <person name="Kuo A."/>
            <person name="Drula E."/>
            <person name="Kohler A."/>
            <person name="Sanchez-Garcia M."/>
            <person name="Morin E."/>
            <person name="Andreopoulos B."/>
            <person name="Barry K.W."/>
            <person name="Bonito G."/>
            <person name="Buee M."/>
            <person name="Carver A."/>
            <person name="Chen C."/>
            <person name="Cichocki N."/>
            <person name="Clum A."/>
            <person name="Culley D."/>
            <person name="Crous P.W."/>
            <person name="Fauchery L."/>
            <person name="Girlanda M."/>
            <person name="Hayes R.D."/>
            <person name="Keri Z."/>
            <person name="LaButti K."/>
            <person name="Lipzen A."/>
            <person name="Lombard V."/>
            <person name="Magnuson J."/>
            <person name="Maillard F."/>
            <person name="Murat C."/>
            <person name="Nolan M."/>
            <person name="Ohm R.A."/>
            <person name="Pangilinan J."/>
            <person name="Pereira M.F."/>
            <person name="Perotto S."/>
            <person name="Peter M."/>
            <person name="Pfister S."/>
            <person name="Riley R."/>
            <person name="Sitrit Y."/>
            <person name="Stielow J.B."/>
            <person name="Szollosi G."/>
            <person name="Zifcakova L."/>
            <person name="Stursova M."/>
            <person name="Spatafora J.W."/>
            <person name="Tedersoo L."/>
            <person name="Vaario L.M."/>
            <person name="Yamada A."/>
            <person name="Yan M."/>
            <person name="Wang P."/>
            <person name="Xu J."/>
            <person name="Bruns T."/>
            <person name="Baldrian P."/>
            <person name="Vilgalys R."/>
            <person name="Dunand C."/>
            <person name="Henrissat B."/>
            <person name="Grigoriev I.V."/>
            <person name="Hibbett D."/>
            <person name="Nagy L.G."/>
            <person name="Martin F.M."/>
        </authorList>
    </citation>
    <scope>NUCLEOTIDE SEQUENCE</scope>
    <source>
        <strain evidence="1">P2</strain>
    </source>
</reference>
<comment type="caution">
    <text evidence="1">The sequence shown here is derived from an EMBL/GenBank/DDBJ whole genome shotgun (WGS) entry which is preliminary data.</text>
</comment>
<accession>A0ACB6ZI75</accession>
<proteinExistence type="predicted"/>
<keyword evidence="2" id="KW-1185">Reference proteome</keyword>
<name>A0ACB6ZI75_THEGA</name>
<sequence>MRCTWSPFPFLNPHDTVVLSFHFTVASTEPIACQAPPLPSILSLVLFALTAHSPRRLYTGRFIMPSIHHT</sequence>
<reference evidence="1" key="1">
    <citation type="submission" date="2019-10" db="EMBL/GenBank/DDBJ databases">
        <authorList>
            <consortium name="DOE Joint Genome Institute"/>
            <person name="Kuo A."/>
            <person name="Miyauchi S."/>
            <person name="Kiss E."/>
            <person name="Drula E."/>
            <person name="Kohler A."/>
            <person name="Sanchez-Garcia M."/>
            <person name="Andreopoulos B."/>
            <person name="Barry K.W."/>
            <person name="Bonito G."/>
            <person name="Buee M."/>
            <person name="Carver A."/>
            <person name="Chen C."/>
            <person name="Cichocki N."/>
            <person name="Clum A."/>
            <person name="Culley D."/>
            <person name="Crous P.W."/>
            <person name="Fauchery L."/>
            <person name="Girlanda M."/>
            <person name="Hayes R."/>
            <person name="Keri Z."/>
            <person name="Labutti K."/>
            <person name="Lipzen A."/>
            <person name="Lombard V."/>
            <person name="Magnuson J."/>
            <person name="Maillard F."/>
            <person name="Morin E."/>
            <person name="Murat C."/>
            <person name="Nolan M."/>
            <person name="Ohm R."/>
            <person name="Pangilinan J."/>
            <person name="Pereira M."/>
            <person name="Perotto S."/>
            <person name="Peter M."/>
            <person name="Riley R."/>
            <person name="Sitrit Y."/>
            <person name="Stielow B."/>
            <person name="Szollosi G."/>
            <person name="Zifcakova L."/>
            <person name="Stursova M."/>
            <person name="Spatafora J.W."/>
            <person name="Tedersoo L."/>
            <person name="Vaario L.-M."/>
            <person name="Yamada A."/>
            <person name="Yan M."/>
            <person name="Wang P."/>
            <person name="Xu J."/>
            <person name="Bruns T."/>
            <person name="Baldrian P."/>
            <person name="Vilgalys R."/>
            <person name="Henrissat B."/>
            <person name="Grigoriev I.V."/>
            <person name="Hibbett D."/>
            <person name="Nagy L.G."/>
            <person name="Martin F.M."/>
        </authorList>
    </citation>
    <scope>NUCLEOTIDE SEQUENCE</scope>
    <source>
        <strain evidence="1">P2</strain>
    </source>
</reference>
<evidence type="ECO:0000313" key="2">
    <source>
        <dbReference type="Proteomes" id="UP000886501"/>
    </source>
</evidence>
<protein>
    <submittedName>
        <fullName evidence="1">Uncharacterized protein</fullName>
    </submittedName>
</protein>
<dbReference type="Proteomes" id="UP000886501">
    <property type="component" value="Unassembled WGS sequence"/>
</dbReference>
<evidence type="ECO:0000313" key="1">
    <source>
        <dbReference type="EMBL" id="KAF9649292.1"/>
    </source>
</evidence>
<organism evidence="1 2">
    <name type="scientific">Thelephora ganbajun</name>
    <name type="common">Ganba fungus</name>
    <dbReference type="NCBI Taxonomy" id="370292"/>
    <lineage>
        <taxon>Eukaryota</taxon>
        <taxon>Fungi</taxon>
        <taxon>Dikarya</taxon>
        <taxon>Basidiomycota</taxon>
        <taxon>Agaricomycotina</taxon>
        <taxon>Agaricomycetes</taxon>
        <taxon>Thelephorales</taxon>
        <taxon>Thelephoraceae</taxon>
        <taxon>Thelephora</taxon>
    </lineage>
</organism>
<gene>
    <name evidence="1" type="ORF">BDM02DRAFT_3114074</name>
</gene>
<dbReference type="EMBL" id="MU118000">
    <property type="protein sequence ID" value="KAF9649292.1"/>
    <property type="molecule type" value="Genomic_DNA"/>
</dbReference>